<dbReference type="OrthoDB" id="10071887at2759"/>
<evidence type="ECO:0000256" key="1">
    <source>
        <dbReference type="ARBA" id="ARBA00004651"/>
    </source>
</evidence>
<dbReference type="GO" id="GO:0007197">
    <property type="term" value="P:adenylate cyclase-inhibiting G protein-coupled acetylcholine receptor signaling pathway"/>
    <property type="evidence" value="ECO:0007669"/>
    <property type="project" value="TreeGrafter"/>
</dbReference>
<comment type="subcellular location">
    <subcellularLocation>
        <location evidence="1">Cell membrane</location>
        <topology evidence="1">Multi-pass membrane protein</topology>
    </subcellularLocation>
</comment>
<feature type="domain" description="G-protein coupled receptors family 1 profile" evidence="10">
    <location>
        <begin position="73"/>
        <end position="343"/>
    </location>
</feature>
<feature type="transmembrane region" description="Helical" evidence="9">
    <location>
        <begin position="287"/>
        <end position="305"/>
    </location>
</feature>
<keyword evidence="11" id="KW-1185">Reference proteome</keyword>
<evidence type="ECO:0000256" key="4">
    <source>
        <dbReference type="ARBA" id="ARBA00022989"/>
    </source>
</evidence>
<keyword evidence="8" id="KW-0807">Transducer</keyword>
<evidence type="ECO:0000256" key="3">
    <source>
        <dbReference type="ARBA" id="ARBA00022692"/>
    </source>
</evidence>
<dbReference type="GO" id="GO:0045202">
    <property type="term" value="C:synapse"/>
    <property type="evidence" value="ECO:0007669"/>
    <property type="project" value="TreeGrafter"/>
</dbReference>
<dbReference type="InterPro" id="IPR000276">
    <property type="entry name" value="GPCR_Rhodpsn"/>
</dbReference>
<dbReference type="GO" id="GO:0016907">
    <property type="term" value="F:G protein-coupled acetylcholine receptor activity"/>
    <property type="evidence" value="ECO:0007669"/>
    <property type="project" value="TreeGrafter"/>
</dbReference>
<dbReference type="AlphaFoldDB" id="A0A8B7YUD3"/>
<evidence type="ECO:0000256" key="7">
    <source>
        <dbReference type="ARBA" id="ARBA00023170"/>
    </source>
</evidence>
<keyword evidence="4 9" id="KW-1133">Transmembrane helix</keyword>
<dbReference type="GO" id="GO:0007187">
    <property type="term" value="P:G protein-coupled receptor signaling pathway, coupled to cyclic nucleotide second messenger"/>
    <property type="evidence" value="ECO:0007669"/>
    <property type="project" value="TreeGrafter"/>
</dbReference>
<evidence type="ECO:0000313" key="11">
    <source>
        <dbReference type="Proteomes" id="UP000694845"/>
    </source>
</evidence>
<evidence type="ECO:0000256" key="8">
    <source>
        <dbReference type="ARBA" id="ARBA00023224"/>
    </source>
</evidence>
<evidence type="ECO:0000256" key="6">
    <source>
        <dbReference type="ARBA" id="ARBA00023136"/>
    </source>
</evidence>
<evidence type="ECO:0000313" key="12">
    <source>
        <dbReference type="RefSeq" id="XP_022096903.1"/>
    </source>
</evidence>
<keyword evidence="3 9" id="KW-0812">Transmembrane</keyword>
<feature type="transmembrane region" description="Helical" evidence="9">
    <location>
        <begin position="57"/>
        <end position="82"/>
    </location>
</feature>
<keyword evidence="7" id="KW-0675">Receptor</keyword>
<dbReference type="PANTHER" id="PTHR24247:SF195">
    <property type="entry name" value="G-PROTEIN COUPLED RECEPTORS FAMILY 1 PROFILE DOMAIN-CONTAINING PROTEIN"/>
    <property type="match status" value="1"/>
</dbReference>
<dbReference type="InterPro" id="IPR017452">
    <property type="entry name" value="GPCR_Rhodpsn_7TM"/>
</dbReference>
<dbReference type="Proteomes" id="UP000694845">
    <property type="component" value="Unplaced"/>
</dbReference>
<dbReference type="Gene3D" id="1.20.1070.10">
    <property type="entry name" value="Rhodopsin 7-helix transmembrane proteins"/>
    <property type="match status" value="1"/>
</dbReference>
<evidence type="ECO:0000256" key="5">
    <source>
        <dbReference type="ARBA" id="ARBA00023040"/>
    </source>
</evidence>
<dbReference type="PROSITE" id="PS50262">
    <property type="entry name" value="G_PROTEIN_RECEP_F1_2"/>
    <property type="match status" value="1"/>
</dbReference>
<dbReference type="KEGG" id="aplc:110982642"/>
<dbReference type="GeneID" id="110982642"/>
<feature type="transmembrane region" description="Helical" evidence="9">
    <location>
        <begin position="225"/>
        <end position="247"/>
    </location>
</feature>
<protein>
    <submittedName>
        <fullName evidence="12">Histamine H4 receptor-like</fullName>
    </submittedName>
</protein>
<sequence>MNSALMVTPRWGRSAMNASPAAIPWPLTTVDNSNWLQGENAENGGWYESEQSPGVEYLISVILWLICSVTVVGNVLVVLAFIRDRELRLKPANLFILNLSVSDLLIGLISIPFFNIWRHTVVWVAGEVACKLWSIIDYTATTQSTLAIVLISFDRFMLVSKGLQYRRYITLRLTHILVVASWVFSFSLNSIPILCSDIVLEPWVDYGQDCDFAILYHFAYKLTTAVFSFVIPFICLSVFNVIVYNNIRRRSSGFHMGRSFRLNGSTVARNVAPQSRGSSEYRKHRKAAITLALIVGVFLICWLPWYVYKLVVLIALNETINNDLMNAFVCLLWANSAINPFLYAVTHPRIRAGLIACILFCIPKTCTPLHVRGGLRSNSYDHNPQADRGRNRPATALTRCNEELQCNNQGSLV</sequence>
<feature type="transmembrane region" description="Helical" evidence="9">
    <location>
        <begin position="94"/>
        <end position="115"/>
    </location>
</feature>
<keyword evidence="6 9" id="KW-0472">Membrane</keyword>
<dbReference type="PANTHER" id="PTHR24247">
    <property type="entry name" value="5-HYDROXYTRYPTAMINE RECEPTOR"/>
    <property type="match status" value="1"/>
</dbReference>
<dbReference type="SUPFAM" id="SSF81321">
    <property type="entry name" value="Family A G protein-coupled receptor-like"/>
    <property type="match status" value="1"/>
</dbReference>
<gene>
    <name evidence="12" type="primary">LOC110982642</name>
</gene>
<dbReference type="GO" id="GO:0005886">
    <property type="term" value="C:plasma membrane"/>
    <property type="evidence" value="ECO:0007669"/>
    <property type="project" value="UniProtKB-SubCell"/>
</dbReference>
<keyword evidence="5" id="KW-0297">G-protein coupled receptor</keyword>
<evidence type="ECO:0000256" key="9">
    <source>
        <dbReference type="SAM" id="Phobius"/>
    </source>
</evidence>
<name>A0A8B7YUD3_ACAPL</name>
<evidence type="ECO:0000259" key="10">
    <source>
        <dbReference type="PROSITE" id="PS50262"/>
    </source>
</evidence>
<dbReference type="PRINTS" id="PR00237">
    <property type="entry name" value="GPCRRHODOPSN"/>
</dbReference>
<dbReference type="Pfam" id="PF00001">
    <property type="entry name" value="7tm_1"/>
    <property type="match status" value="1"/>
</dbReference>
<dbReference type="GO" id="GO:0030425">
    <property type="term" value="C:dendrite"/>
    <property type="evidence" value="ECO:0007669"/>
    <property type="project" value="TreeGrafter"/>
</dbReference>
<accession>A0A8B7YUD3</accession>
<reference evidence="12" key="1">
    <citation type="submission" date="2025-08" db="UniProtKB">
        <authorList>
            <consortium name="RefSeq"/>
        </authorList>
    </citation>
    <scope>IDENTIFICATION</scope>
</reference>
<dbReference type="OMA" id="RTTHEMA"/>
<feature type="transmembrane region" description="Helical" evidence="9">
    <location>
        <begin position="135"/>
        <end position="153"/>
    </location>
</feature>
<feature type="transmembrane region" description="Helical" evidence="9">
    <location>
        <begin position="173"/>
        <end position="194"/>
    </location>
</feature>
<feature type="transmembrane region" description="Helical" evidence="9">
    <location>
        <begin position="325"/>
        <end position="345"/>
    </location>
</feature>
<keyword evidence="2" id="KW-1003">Cell membrane</keyword>
<organism evidence="11 12">
    <name type="scientific">Acanthaster planci</name>
    <name type="common">Crown-of-thorns starfish</name>
    <dbReference type="NCBI Taxonomy" id="133434"/>
    <lineage>
        <taxon>Eukaryota</taxon>
        <taxon>Metazoa</taxon>
        <taxon>Echinodermata</taxon>
        <taxon>Eleutherozoa</taxon>
        <taxon>Asterozoa</taxon>
        <taxon>Asteroidea</taxon>
        <taxon>Valvatacea</taxon>
        <taxon>Valvatida</taxon>
        <taxon>Acanthasteridae</taxon>
        <taxon>Acanthaster</taxon>
    </lineage>
</organism>
<proteinExistence type="predicted"/>
<evidence type="ECO:0000256" key="2">
    <source>
        <dbReference type="ARBA" id="ARBA00022475"/>
    </source>
</evidence>
<dbReference type="GO" id="GO:0004993">
    <property type="term" value="F:G protein-coupled serotonin receptor activity"/>
    <property type="evidence" value="ECO:0007669"/>
    <property type="project" value="TreeGrafter"/>
</dbReference>
<dbReference type="RefSeq" id="XP_022096903.1">
    <property type="nucleotide sequence ID" value="XM_022241211.1"/>
</dbReference>